<evidence type="ECO:0000256" key="1">
    <source>
        <dbReference type="ARBA" id="ARBA00004479"/>
    </source>
</evidence>
<dbReference type="PROSITE" id="PS00107">
    <property type="entry name" value="PROTEIN_KINASE_ATP"/>
    <property type="match status" value="2"/>
</dbReference>
<evidence type="ECO:0000256" key="4">
    <source>
        <dbReference type="ARBA" id="ARBA00022692"/>
    </source>
</evidence>
<dbReference type="FunFam" id="1.10.510.10:FF:000095">
    <property type="entry name" value="protein STRUBBELIG-RECEPTOR FAMILY 8"/>
    <property type="match status" value="2"/>
</dbReference>
<feature type="compositionally biased region" description="Polar residues" evidence="13">
    <location>
        <begin position="792"/>
        <end position="803"/>
    </location>
</feature>
<feature type="domain" description="Protein kinase" evidence="15">
    <location>
        <begin position="1324"/>
        <end position="1603"/>
    </location>
</feature>
<dbReference type="InterPro" id="IPR017441">
    <property type="entry name" value="Protein_kinase_ATP_BS"/>
</dbReference>
<dbReference type="Proteomes" id="UP001604336">
    <property type="component" value="Unassembled WGS sequence"/>
</dbReference>
<dbReference type="FunFam" id="2.60.120.430:FF:000003">
    <property type="entry name" value="FERONIA receptor-like kinase"/>
    <property type="match status" value="2"/>
</dbReference>
<keyword evidence="3" id="KW-0808">Transferase</keyword>
<evidence type="ECO:0000256" key="6">
    <source>
        <dbReference type="ARBA" id="ARBA00022741"/>
    </source>
</evidence>
<reference evidence="17" key="1">
    <citation type="submission" date="2024-07" db="EMBL/GenBank/DDBJ databases">
        <title>Two chromosome-level genome assemblies of Korean endemic species Abeliophyllum distichum and Forsythia ovata (Oleaceae).</title>
        <authorList>
            <person name="Jang H."/>
        </authorList>
    </citation>
    <scope>NUCLEOTIDE SEQUENCE [LARGE SCALE GENOMIC DNA]</scope>
</reference>
<comment type="caution">
    <text evidence="16">The sequence shown here is derived from an EMBL/GenBank/DDBJ whole genome shotgun (WGS) entry which is preliminary data.</text>
</comment>
<accession>A0ABD1SJJ1</accession>
<evidence type="ECO:0000313" key="16">
    <source>
        <dbReference type="EMBL" id="KAL2499852.1"/>
    </source>
</evidence>
<evidence type="ECO:0000256" key="3">
    <source>
        <dbReference type="ARBA" id="ARBA00022679"/>
    </source>
</evidence>
<feature type="region of interest" description="Disordered" evidence="13">
    <location>
        <begin position="1613"/>
        <end position="1681"/>
    </location>
</feature>
<dbReference type="SUPFAM" id="SSF56112">
    <property type="entry name" value="Protein kinase-like (PK-like)"/>
    <property type="match status" value="3"/>
</dbReference>
<feature type="binding site" evidence="12">
    <location>
        <position position="1353"/>
    </location>
    <ligand>
        <name>ATP</name>
        <dbReference type="ChEBI" id="CHEBI:30616"/>
    </ligand>
</feature>
<dbReference type="InterPro" id="IPR011009">
    <property type="entry name" value="Kinase-like_dom_sf"/>
</dbReference>
<keyword evidence="5 14" id="KW-0732">Signal</keyword>
<evidence type="ECO:0000256" key="13">
    <source>
        <dbReference type="SAM" id="MobiDB-lite"/>
    </source>
</evidence>
<evidence type="ECO:0000256" key="14">
    <source>
        <dbReference type="SAM" id="SignalP"/>
    </source>
</evidence>
<dbReference type="Gene3D" id="3.30.200.20">
    <property type="entry name" value="Phosphorylase Kinase, domain 1"/>
    <property type="match status" value="3"/>
</dbReference>
<comment type="subcellular location">
    <subcellularLocation>
        <location evidence="1">Membrane</location>
        <topology evidence="1">Single-pass type I membrane protein</topology>
    </subcellularLocation>
</comment>
<dbReference type="Gene3D" id="1.10.510.10">
    <property type="entry name" value="Transferase(Phosphotransferase) domain 1"/>
    <property type="match status" value="3"/>
</dbReference>
<feature type="signal peptide" evidence="14">
    <location>
        <begin position="1"/>
        <end position="17"/>
    </location>
</feature>
<keyword evidence="11" id="KW-0325">Glycoprotein</keyword>
<dbReference type="GO" id="GO:0016020">
    <property type="term" value="C:membrane"/>
    <property type="evidence" value="ECO:0007669"/>
    <property type="project" value="UniProtKB-SubCell"/>
</dbReference>
<sequence length="2003" mass="225078">MFNLFFFILHHLLFTFADHSAGYYLNGDVAINCGSTGMSTAFNGREWIGDIKIISNSLPQTKGSSTSSSTIHNLVSVDPVPYKTARISLSQFSYTFQVSPGLKLIRLHFSQASYRHFEKSRDFFSVEVGPFTLLSKFSASITAEALGVKSFVKEYCITIEENQPLNIIFSPEHSQPHETYAFINGIEVISLPTDLYYSHGGGLGAQVIGQKSRIYIDKSTALEIVHRLNIIWDPIPSVDNFGKFRMWDTVPNKNADMINNFTWKISVDVGFGYLVRLHFYEKGLRMAETGNMVYIVLINDMIAETNVDTVKERGDDGILWHRDYMVMVKGHKEEARRDLTIALLLKGELINGPLKGLEICKLSNLYNSLASIYPSPPAPASSWVTLRILLSIFGRGNAVATGAVIIITLVNIIAYRLRQIWETNTIEDRNKSSISTGLLCRPFSLAEIQSATDNFNDTLVIGKGGFGKVYKGFIENGHQLVAIKRLKSNSKQGEHEFWTEIMTLTKLQHANLVSLVGYCNEFQEMILLYEYIPYGTLADHLFGLRGESDYHYSLSWKQRLRICIGVGRGLDYLHTGTGRRIIHRDIKASNILLDENLEPKISDFGLAKPHNKSQLQSYVSTNIKGTFGYFDPDYFRTRKLTRKSDTYAFGVVLLEVLCGRPAVYPRVAEEKHSLIMWAQDCISKGNIDQIVAPSLRGQISPDCLKTFLEVAKRCLHDEPKKRPTMAKVVVQLEFALKQQESYKSSVSKMTSSDDVETSTRETIQSISNGVQEISSVDEQNISPPSAERTRSEVIQNAAPSGRSTPMDWRKTNVYKLSRLWTWDAFWNRAKPSKRKKLVHFSISASAIPTHYSPPDNIAISCGSSGNSTALDGRVWIGDSGSISPSFLQSTGKFTKSRAINQVKLLDSVPYHTARISRHEFSYAFPVNPGQKFIRLHFYQASYRGFRKSKALFTVKAGAYTLLSNFSTALTANALGVKHFSKEFCINVEENRVLNITFSPSPRMSKSSDIHAYINGIEIVSMPTGLYFTPAGDLGGHVVGQKYNFYIDNSTALEMVQRLNIGGNSISPVEDCMFRRWDEDSNYLLETGAVNKITTNRYRQTLTYIAPLKIYQTARSTKADQEFNTYNLTWNIPVNMGFRYLIRLHFGELDYGIAESGKRKISIVINNQIVEDNTGMDQWAGESKVAAYRDYIVLMEGDKMMGMRNLTISFPSKFGSRVEPSLGILNGLEVFKLSNPDNSLAGMGPVHEVRSSTSTPQQKKLLLIGSRNSIATALTIIVTLLNIAVYHLRSALDTNSGTRNIISGSREYECRQFSINEIQSSTNNFDPKFLIGSGGYGKVYKGSIDGGSTVVAIKRLKSESRQGDNEFWTEIKMLSKFRHEHLVSLIGFCNDGQERLLIYQYMARGTVSDHLYKINRNGRTNPPLSWELRLKISIGAARGLYYLHSRHRVIHRDVKSSNILLDENWIAKISDFGLSKMGPANDSFSHISTNVKGTFGYLDPEYFLTRKLTRKSDVYAFGVVLFEILSGRPAIDIRLEEEQHSLAGWARHCVREGKVDRLIDHSLMGQISPACLKVFVGIAGRCLHTQPHGRPAMADVVMSLELALVLQQNKDSIEQVEEDENVGRTYSDQSDGVISMDDISISPPKGNSGRATGDDIPGSSPKIKGSDQKNAKTKTKDNSNSNLSQRWWWDPFGVLPRTPSKTKASPLPPEVVFRHFSLQEIQKATNNFHISLFIGYGGSDNVYKGYMDGDQKVVAIRRSRTRESRLSMAHELQSKKEIQMQPSPSQDHITSLIGYCDSQSDMMLVYAYMTNGTLHEQLHDPCKDPLPWKRRLQICIGTARGLSYLQSIIKQTTLHRDFRSTNIWLDENWVPKVSEWGLSRKKGNNSIPMIVRGNWGYLDSDFIRVLCADKTSDRWSDEDQVSLAHWIKSSMRSNLSGCIDPYLAGKTSTGSLKIFMETAGRCLLDRGTERPSMNEIVAQLEAALKQQEAADSQGALNNFRVHQK</sequence>
<keyword evidence="8 12" id="KW-0067">ATP-binding</keyword>
<dbReference type="InterPro" id="IPR024788">
    <property type="entry name" value="Malectin-like_Carb-bd_dom"/>
</dbReference>
<feature type="binding site" evidence="12">
    <location>
        <position position="484"/>
    </location>
    <ligand>
        <name>ATP</name>
        <dbReference type="ChEBI" id="CHEBI:30616"/>
    </ligand>
</feature>
<dbReference type="Pfam" id="PF07714">
    <property type="entry name" value="PK_Tyr_Ser-Thr"/>
    <property type="match status" value="3"/>
</dbReference>
<dbReference type="PROSITE" id="PS50011">
    <property type="entry name" value="PROTEIN_KINASE_DOM"/>
    <property type="match status" value="3"/>
</dbReference>
<name>A0ABD1SJJ1_9LAMI</name>
<dbReference type="FunFam" id="3.30.200.20:FF:000039">
    <property type="entry name" value="receptor-like protein kinase FERONIA"/>
    <property type="match status" value="2"/>
</dbReference>
<evidence type="ECO:0000256" key="10">
    <source>
        <dbReference type="ARBA" id="ARBA00023136"/>
    </source>
</evidence>
<feature type="chain" id="PRO_5044848284" evidence="14">
    <location>
        <begin position="18"/>
        <end position="2003"/>
    </location>
</feature>
<keyword evidence="10" id="KW-0472">Membrane</keyword>
<dbReference type="InterPro" id="IPR045272">
    <property type="entry name" value="ANXUR1/2-like"/>
</dbReference>
<keyword evidence="4" id="KW-0812">Transmembrane</keyword>
<evidence type="ECO:0000256" key="9">
    <source>
        <dbReference type="ARBA" id="ARBA00022989"/>
    </source>
</evidence>
<evidence type="ECO:0000256" key="2">
    <source>
        <dbReference type="ARBA" id="ARBA00022527"/>
    </source>
</evidence>
<dbReference type="CDD" id="cd14066">
    <property type="entry name" value="STKc_IRAK"/>
    <property type="match status" value="2"/>
</dbReference>
<protein>
    <submittedName>
        <fullName evidence="16">Receptor-like protein kinase FERONIA</fullName>
    </submittedName>
</protein>
<dbReference type="PANTHER" id="PTHR27003:SF467">
    <property type="entry name" value="PROTEIN KINASE DOMAIN-CONTAINING PROTEIN"/>
    <property type="match status" value="1"/>
</dbReference>
<dbReference type="SMART" id="SM00220">
    <property type="entry name" value="S_TKc"/>
    <property type="match status" value="2"/>
</dbReference>
<feature type="compositionally biased region" description="Basic and acidic residues" evidence="13">
    <location>
        <begin position="1663"/>
        <end position="1676"/>
    </location>
</feature>
<keyword evidence="7" id="KW-0418">Kinase</keyword>
<evidence type="ECO:0000256" key="5">
    <source>
        <dbReference type="ARBA" id="ARBA00022729"/>
    </source>
</evidence>
<evidence type="ECO:0000259" key="15">
    <source>
        <dbReference type="PROSITE" id="PS50011"/>
    </source>
</evidence>
<dbReference type="GO" id="GO:0005524">
    <property type="term" value="F:ATP binding"/>
    <property type="evidence" value="ECO:0007669"/>
    <property type="project" value="UniProtKB-UniRule"/>
</dbReference>
<proteinExistence type="predicted"/>
<evidence type="ECO:0000256" key="11">
    <source>
        <dbReference type="ARBA" id="ARBA00023180"/>
    </source>
</evidence>
<dbReference type="PROSITE" id="PS00108">
    <property type="entry name" value="PROTEIN_KINASE_ST"/>
    <property type="match status" value="2"/>
</dbReference>
<feature type="region of interest" description="Disordered" evidence="13">
    <location>
        <begin position="774"/>
        <end position="804"/>
    </location>
</feature>
<dbReference type="EMBL" id="JBFOLK010000007">
    <property type="protein sequence ID" value="KAL2499852.1"/>
    <property type="molecule type" value="Genomic_DNA"/>
</dbReference>
<keyword evidence="6 12" id="KW-0547">Nucleotide-binding</keyword>
<keyword evidence="17" id="KW-1185">Reference proteome</keyword>
<dbReference type="InterPro" id="IPR008271">
    <property type="entry name" value="Ser/Thr_kinase_AS"/>
</dbReference>
<evidence type="ECO:0000256" key="12">
    <source>
        <dbReference type="PROSITE-ProRule" id="PRU10141"/>
    </source>
</evidence>
<evidence type="ECO:0000256" key="8">
    <source>
        <dbReference type="ARBA" id="ARBA00022840"/>
    </source>
</evidence>
<dbReference type="PANTHER" id="PTHR27003">
    <property type="entry name" value="OS07G0166700 PROTEIN"/>
    <property type="match status" value="1"/>
</dbReference>
<feature type="compositionally biased region" description="Polar residues" evidence="13">
    <location>
        <begin position="774"/>
        <end position="783"/>
    </location>
</feature>
<keyword evidence="9" id="KW-1133">Transmembrane helix</keyword>
<evidence type="ECO:0000256" key="7">
    <source>
        <dbReference type="ARBA" id="ARBA00022777"/>
    </source>
</evidence>
<dbReference type="Pfam" id="PF12819">
    <property type="entry name" value="Malectin_like"/>
    <property type="match status" value="2"/>
</dbReference>
<feature type="domain" description="Protein kinase" evidence="15">
    <location>
        <begin position="1727"/>
        <end position="2003"/>
    </location>
</feature>
<organism evidence="16 17">
    <name type="scientific">Abeliophyllum distichum</name>
    <dbReference type="NCBI Taxonomy" id="126358"/>
    <lineage>
        <taxon>Eukaryota</taxon>
        <taxon>Viridiplantae</taxon>
        <taxon>Streptophyta</taxon>
        <taxon>Embryophyta</taxon>
        <taxon>Tracheophyta</taxon>
        <taxon>Spermatophyta</taxon>
        <taxon>Magnoliopsida</taxon>
        <taxon>eudicotyledons</taxon>
        <taxon>Gunneridae</taxon>
        <taxon>Pentapetalae</taxon>
        <taxon>asterids</taxon>
        <taxon>lamiids</taxon>
        <taxon>Lamiales</taxon>
        <taxon>Oleaceae</taxon>
        <taxon>Forsythieae</taxon>
        <taxon>Abeliophyllum</taxon>
    </lineage>
</organism>
<feature type="domain" description="Protein kinase" evidence="15">
    <location>
        <begin position="455"/>
        <end position="735"/>
    </location>
</feature>
<dbReference type="InterPro" id="IPR000719">
    <property type="entry name" value="Prot_kinase_dom"/>
</dbReference>
<dbReference type="GO" id="GO:0004674">
    <property type="term" value="F:protein serine/threonine kinase activity"/>
    <property type="evidence" value="ECO:0007669"/>
    <property type="project" value="UniProtKB-KW"/>
</dbReference>
<dbReference type="InterPro" id="IPR001245">
    <property type="entry name" value="Ser-Thr/Tyr_kinase_cat_dom"/>
</dbReference>
<evidence type="ECO:0000313" key="17">
    <source>
        <dbReference type="Proteomes" id="UP001604336"/>
    </source>
</evidence>
<dbReference type="FunFam" id="2.60.120.430:FF:000007">
    <property type="entry name" value="FERONIA receptor-like kinase"/>
    <property type="match status" value="1"/>
</dbReference>
<gene>
    <name evidence="16" type="ORF">Adt_25402</name>
</gene>
<dbReference type="Gene3D" id="2.60.120.430">
    <property type="entry name" value="Galactose-binding lectin"/>
    <property type="match status" value="4"/>
</dbReference>
<keyword evidence="2" id="KW-0723">Serine/threonine-protein kinase</keyword>